<dbReference type="KEGG" id="nyu:D7D52_36100"/>
<gene>
    <name evidence="2" type="ORF">D7D52_36100</name>
</gene>
<keyword evidence="3" id="KW-1185">Reference proteome</keyword>
<sequence>MADPPGRHGAGVLPTYAGMVRRVAHRWCGRARAPYARGGGPPRTRSPTAAERRSCTREWSVEKRWV</sequence>
<dbReference type="AlphaFoldDB" id="A0A386ZNT2"/>
<organism evidence="2 3">
    <name type="scientific">Nocardia yunnanensis</name>
    <dbReference type="NCBI Taxonomy" id="2382165"/>
    <lineage>
        <taxon>Bacteria</taxon>
        <taxon>Bacillati</taxon>
        <taxon>Actinomycetota</taxon>
        <taxon>Actinomycetes</taxon>
        <taxon>Mycobacteriales</taxon>
        <taxon>Nocardiaceae</taxon>
        <taxon>Nocardia</taxon>
    </lineage>
</organism>
<evidence type="ECO:0000313" key="3">
    <source>
        <dbReference type="Proteomes" id="UP000267164"/>
    </source>
</evidence>
<dbReference type="EMBL" id="CP032568">
    <property type="protein sequence ID" value="AYF78359.1"/>
    <property type="molecule type" value="Genomic_DNA"/>
</dbReference>
<reference evidence="2 3" key="1">
    <citation type="submission" date="2018-09" db="EMBL/GenBank/DDBJ databases">
        <title>Nocardia yunnanensis sp. nov., an actinomycete isolated from a soil sample.</title>
        <authorList>
            <person name="Zhang J."/>
        </authorList>
    </citation>
    <scope>NUCLEOTIDE SEQUENCE [LARGE SCALE GENOMIC DNA]</scope>
    <source>
        <strain evidence="2 3">CFHS0054</strain>
    </source>
</reference>
<protein>
    <submittedName>
        <fullName evidence="2">Uncharacterized protein</fullName>
    </submittedName>
</protein>
<evidence type="ECO:0000256" key="1">
    <source>
        <dbReference type="SAM" id="MobiDB-lite"/>
    </source>
</evidence>
<name>A0A386ZNT2_9NOCA</name>
<feature type="region of interest" description="Disordered" evidence="1">
    <location>
        <begin position="32"/>
        <end position="66"/>
    </location>
</feature>
<feature type="compositionally biased region" description="Basic and acidic residues" evidence="1">
    <location>
        <begin position="50"/>
        <end position="66"/>
    </location>
</feature>
<evidence type="ECO:0000313" key="2">
    <source>
        <dbReference type="EMBL" id="AYF78359.1"/>
    </source>
</evidence>
<proteinExistence type="predicted"/>
<accession>A0A386ZNT2</accession>
<dbReference type="Proteomes" id="UP000267164">
    <property type="component" value="Chromosome"/>
</dbReference>